<gene>
    <name evidence="1" type="ORF">Ssi02_67170</name>
</gene>
<dbReference type="RefSeq" id="WP_204031484.1">
    <property type="nucleotide sequence ID" value="NZ_BOOW01000045.1"/>
</dbReference>
<evidence type="ECO:0000313" key="1">
    <source>
        <dbReference type="EMBL" id="GII96486.1"/>
    </source>
</evidence>
<dbReference type="AlphaFoldDB" id="A0A919RMF7"/>
<evidence type="ECO:0000313" key="2">
    <source>
        <dbReference type="Proteomes" id="UP000606172"/>
    </source>
</evidence>
<reference evidence="1" key="1">
    <citation type="submission" date="2021-01" db="EMBL/GenBank/DDBJ databases">
        <title>Whole genome shotgun sequence of Sinosporangium siamense NBRC 109515.</title>
        <authorList>
            <person name="Komaki H."/>
            <person name="Tamura T."/>
        </authorList>
    </citation>
    <scope>NUCLEOTIDE SEQUENCE</scope>
    <source>
        <strain evidence="1">NBRC 109515</strain>
    </source>
</reference>
<organism evidence="1 2">
    <name type="scientific">Sinosporangium siamense</name>
    <dbReference type="NCBI Taxonomy" id="1367973"/>
    <lineage>
        <taxon>Bacteria</taxon>
        <taxon>Bacillati</taxon>
        <taxon>Actinomycetota</taxon>
        <taxon>Actinomycetes</taxon>
        <taxon>Streptosporangiales</taxon>
        <taxon>Streptosporangiaceae</taxon>
        <taxon>Sinosporangium</taxon>
    </lineage>
</organism>
<protein>
    <submittedName>
        <fullName evidence="1">Uncharacterized protein</fullName>
    </submittedName>
</protein>
<dbReference type="SUPFAM" id="SSF51905">
    <property type="entry name" value="FAD/NAD(P)-binding domain"/>
    <property type="match status" value="1"/>
</dbReference>
<dbReference type="Proteomes" id="UP000606172">
    <property type="component" value="Unassembled WGS sequence"/>
</dbReference>
<dbReference type="EMBL" id="BOOW01000045">
    <property type="protein sequence ID" value="GII96486.1"/>
    <property type="molecule type" value="Genomic_DNA"/>
</dbReference>
<proteinExistence type="predicted"/>
<dbReference type="InterPro" id="IPR036188">
    <property type="entry name" value="FAD/NAD-bd_sf"/>
</dbReference>
<sequence length="65" mass="6720">MGCLDEYDGIILGAGHNGLITQAYLSRAGLKTLSSAAARSRARSLLDRAFGRTKGTALPNAPSVS</sequence>
<comment type="caution">
    <text evidence="1">The sequence shown here is derived from an EMBL/GenBank/DDBJ whole genome shotgun (WGS) entry which is preliminary data.</text>
</comment>
<name>A0A919RMF7_9ACTN</name>
<accession>A0A919RMF7</accession>
<keyword evidence="2" id="KW-1185">Reference proteome</keyword>